<feature type="transmembrane region" description="Helical" evidence="1">
    <location>
        <begin position="57"/>
        <end position="78"/>
    </location>
</feature>
<proteinExistence type="predicted"/>
<dbReference type="EMBL" id="FNSA01000003">
    <property type="protein sequence ID" value="SEC17365.1"/>
    <property type="molecule type" value="Genomic_DNA"/>
</dbReference>
<gene>
    <name evidence="3" type="ORF">SAMN04489793_1712</name>
</gene>
<keyword evidence="1" id="KW-0472">Membrane</keyword>
<name>A0A1H4QCH8_TSUTY</name>
<evidence type="ECO:0000256" key="2">
    <source>
        <dbReference type="SAM" id="SignalP"/>
    </source>
</evidence>
<dbReference type="AlphaFoldDB" id="A0A1H4QCH8"/>
<reference evidence="4" key="1">
    <citation type="submission" date="2016-10" db="EMBL/GenBank/DDBJ databases">
        <authorList>
            <person name="Varghese N."/>
            <person name="Submissions S."/>
        </authorList>
    </citation>
    <scope>NUCLEOTIDE SEQUENCE [LARGE SCALE GENOMIC DNA]</scope>
    <source>
        <strain evidence="4">DSM 44234</strain>
    </source>
</reference>
<feature type="transmembrane region" description="Helical" evidence="1">
    <location>
        <begin position="148"/>
        <end position="168"/>
    </location>
</feature>
<protein>
    <submittedName>
        <fullName evidence="3">Uncharacterized protein</fullName>
    </submittedName>
</protein>
<evidence type="ECO:0000256" key="1">
    <source>
        <dbReference type="SAM" id="Phobius"/>
    </source>
</evidence>
<feature type="signal peptide" evidence="2">
    <location>
        <begin position="1"/>
        <end position="25"/>
    </location>
</feature>
<feature type="transmembrane region" description="Helical" evidence="1">
    <location>
        <begin position="90"/>
        <end position="113"/>
    </location>
</feature>
<feature type="chain" id="PRO_5010384358" evidence="2">
    <location>
        <begin position="26"/>
        <end position="169"/>
    </location>
</feature>
<evidence type="ECO:0000313" key="4">
    <source>
        <dbReference type="Proteomes" id="UP000182241"/>
    </source>
</evidence>
<dbReference type="OrthoDB" id="5147731at2"/>
<keyword evidence="1" id="KW-1133">Transmembrane helix</keyword>
<keyword evidence="1" id="KW-0812">Transmembrane</keyword>
<organism evidence="3 4">
    <name type="scientific">Tsukamurella tyrosinosolvens</name>
    <dbReference type="NCBI Taxonomy" id="57704"/>
    <lineage>
        <taxon>Bacteria</taxon>
        <taxon>Bacillati</taxon>
        <taxon>Actinomycetota</taxon>
        <taxon>Actinomycetes</taxon>
        <taxon>Mycobacteriales</taxon>
        <taxon>Tsukamurellaceae</taxon>
        <taxon>Tsukamurella</taxon>
    </lineage>
</organism>
<sequence>MFLTHVAAVALPLLLVPTIALFACAAFGQAALADDYPDDVRALMPEFTPAERRRGTVLATVFLVSLLAATFVATLTWIAGTHASGFAQAYGMAFATLVAFCLIDLVIVDWIVLCWWRPSWIVVRGTEEAGGGGDYLFHVREQLSRKGLAAMFGLPLVIAGAATATHALL</sequence>
<accession>A0A1H4QCH8</accession>
<dbReference type="RefSeq" id="WP_068742643.1">
    <property type="nucleotide sequence ID" value="NZ_FNSA01000003.1"/>
</dbReference>
<keyword evidence="4" id="KW-1185">Reference proteome</keyword>
<dbReference type="Proteomes" id="UP000182241">
    <property type="component" value="Unassembled WGS sequence"/>
</dbReference>
<keyword evidence="2" id="KW-0732">Signal</keyword>
<evidence type="ECO:0000313" key="3">
    <source>
        <dbReference type="EMBL" id="SEC17365.1"/>
    </source>
</evidence>